<dbReference type="AlphaFoldDB" id="A0A816KNN8"/>
<sequence>LQFHGVWVCGPSCEFPLSSYEVSGLVLSFGGRGSSDKCGCMRSGGYRVASQWQQRHPDVGLSHPGV</sequence>
<accession>A0A816KNN8</accession>
<organism evidence="1">
    <name type="scientific">Brassica napus</name>
    <name type="common">Rape</name>
    <dbReference type="NCBI Taxonomy" id="3708"/>
    <lineage>
        <taxon>Eukaryota</taxon>
        <taxon>Viridiplantae</taxon>
        <taxon>Streptophyta</taxon>
        <taxon>Embryophyta</taxon>
        <taxon>Tracheophyta</taxon>
        <taxon>Spermatophyta</taxon>
        <taxon>Magnoliopsida</taxon>
        <taxon>eudicotyledons</taxon>
        <taxon>Gunneridae</taxon>
        <taxon>Pentapetalae</taxon>
        <taxon>rosids</taxon>
        <taxon>malvids</taxon>
        <taxon>Brassicales</taxon>
        <taxon>Brassicaceae</taxon>
        <taxon>Brassiceae</taxon>
        <taxon>Brassica</taxon>
    </lineage>
</organism>
<name>A0A816KNN8_BRANA</name>
<evidence type="ECO:0000313" key="1">
    <source>
        <dbReference type="EMBL" id="CAF1924196.1"/>
    </source>
</evidence>
<proteinExistence type="predicted"/>
<reference evidence="1" key="1">
    <citation type="submission" date="2021-01" db="EMBL/GenBank/DDBJ databases">
        <authorList>
            <consortium name="Genoscope - CEA"/>
            <person name="William W."/>
        </authorList>
    </citation>
    <scope>NUCLEOTIDE SEQUENCE</scope>
</reference>
<feature type="non-terminal residue" evidence="1">
    <location>
        <position position="66"/>
    </location>
</feature>
<gene>
    <name evidence="1" type="ORF">DARMORV10_C05P06090.1</name>
</gene>
<protein>
    <submittedName>
        <fullName evidence="1">(rape) hypothetical protein</fullName>
    </submittedName>
</protein>
<feature type="non-terminal residue" evidence="1">
    <location>
        <position position="1"/>
    </location>
</feature>
<dbReference type="Proteomes" id="UP001295469">
    <property type="component" value="Chromosome C05"/>
</dbReference>
<dbReference type="EMBL" id="HG994369">
    <property type="protein sequence ID" value="CAF1924196.1"/>
    <property type="molecule type" value="Genomic_DNA"/>
</dbReference>